<reference evidence="2" key="1">
    <citation type="submission" date="2017-10" db="EMBL/GenBank/DDBJ databases">
        <authorList>
            <person name="Armitage A.D."/>
            <person name="Barbara D.J."/>
            <person name="Woodhall J.W."/>
            <person name="Sreenivasaprasad S."/>
            <person name="Lane C.R."/>
            <person name="Clarkson J.P."/>
            <person name="Harrison R.J."/>
        </authorList>
    </citation>
    <scope>NUCLEOTIDE SEQUENCE</scope>
    <source>
        <strain evidence="2">FERA 635</strain>
    </source>
</reference>
<reference evidence="1" key="3">
    <citation type="journal article" date="2019" name="J. ISSAAS">
        <title>Genomics, evolutionary history and diagnostics of the Alternaria alternata species group including apple and Asian pear pathotypes.</title>
        <authorList>
            <person name="Armitage A.D."/>
            <person name="Cockerton H.M."/>
            <person name="Sreenivasaprasad S."/>
            <person name="Woodhall J."/>
            <person name="Lane C."/>
            <person name="Harrison R.J."/>
            <person name="Clarkson J.P."/>
        </authorList>
    </citation>
    <scope>NUCLEOTIDE SEQUENCE</scope>
    <source>
        <strain evidence="1">FERA 1082</strain>
    </source>
</reference>
<dbReference type="InterPro" id="IPR036291">
    <property type="entry name" value="NAD(P)-bd_dom_sf"/>
</dbReference>
<sequence>MKVAILGASGTTGRSIVDGLLSLTEIKFETTALVRPSSLEKPDVVDLKMKGITI</sequence>
<dbReference type="Gene3D" id="3.40.50.720">
    <property type="entry name" value="NAD(P)-binding Rossmann-like Domain"/>
    <property type="match status" value="1"/>
</dbReference>
<dbReference type="Proteomes" id="UP000293195">
    <property type="component" value="Unassembled WGS sequence"/>
</dbReference>
<protein>
    <recommendedName>
        <fullName evidence="5">NAD(P)-binding domain-containing protein</fullName>
    </recommendedName>
</protein>
<evidence type="ECO:0000313" key="3">
    <source>
        <dbReference type="Proteomes" id="UP000292402"/>
    </source>
</evidence>
<dbReference type="Proteomes" id="UP000292402">
    <property type="component" value="Unassembled WGS sequence"/>
</dbReference>
<evidence type="ECO:0000313" key="1">
    <source>
        <dbReference type="EMBL" id="RYN53244.1"/>
    </source>
</evidence>
<dbReference type="SUPFAM" id="SSF51735">
    <property type="entry name" value="NAD(P)-binding Rossmann-fold domains"/>
    <property type="match status" value="1"/>
</dbReference>
<gene>
    <name evidence="1" type="ORF">AA0114_g4345</name>
    <name evidence="2" type="ORF">AA0119_g2979</name>
</gene>
<proteinExistence type="predicted"/>
<organism evidence="1 3">
    <name type="scientific">Alternaria tenuissima</name>
    <dbReference type="NCBI Taxonomy" id="119927"/>
    <lineage>
        <taxon>Eukaryota</taxon>
        <taxon>Fungi</taxon>
        <taxon>Dikarya</taxon>
        <taxon>Ascomycota</taxon>
        <taxon>Pezizomycotina</taxon>
        <taxon>Dothideomycetes</taxon>
        <taxon>Pleosporomycetidae</taxon>
        <taxon>Pleosporales</taxon>
        <taxon>Pleosporineae</taxon>
        <taxon>Pleosporaceae</taxon>
        <taxon>Alternaria</taxon>
        <taxon>Alternaria sect. Alternaria</taxon>
        <taxon>Alternaria alternata complex</taxon>
    </lineage>
</organism>
<dbReference type="AlphaFoldDB" id="A0A4Q4MKG8"/>
<evidence type="ECO:0000313" key="2">
    <source>
        <dbReference type="EMBL" id="RYO06205.1"/>
    </source>
</evidence>
<evidence type="ECO:0008006" key="5">
    <source>
        <dbReference type="Google" id="ProtNLM"/>
    </source>
</evidence>
<name>A0A4Q4MKG8_9PLEO</name>
<dbReference type="EMBL" id="PDXA01000012">
    <property type="protein sequence ID" value="RYN53244.1"/>
    <property type="molecule type" value="Genomic_DNA"/>
</dbReference>
<keyword evidence="4" id="KW-1185">Reference proteome</keyword>
<reference evidence="2 3" key="2">
    <citation type="journal article" date="2019" name="bioRxiv">
        <title>Genomics, evolutionary history and diagnostics of the Alternaria alternata species group including apple and Asian pear pathotypes.</title>
        <authorList>
            <person name="Armitage A.D."/>
            <person name="Cockerton H.M."/>
            <person name="Sreenivasaprasad S."/>
            <person name="Woodhall J.W."/>
            <person name="Lane C.R."/>
            <person name="Harrison R.J."/>
            <person name="Clarkson J.P."/>
        </authorList>
    </citation>
    <scope>NUCLEOTIDE SEQUENCE [LARGE SCALE GENOMIC DNA]</scope>
    <source>
        <strain evidence="3">FERA 1082</strain>
        <strain evidence="2">FERA 635</strain>
    </source>
</reference>
<evidence type="ECO:0000313" key="4">
    <source>
        <dbReference type="Proteomes" id="UP000293195"/>
    </source>
</evidence>
<dbReference type="EMBL" id="PDXF01000007">
    <property type="protein sequence ID" value="RYO06205.1"/>
    <property type="molecule type" value="Genomic_DNA"/>
</dbReference>
<comment type="caution">
    <text evidence="1">The sequence shown here is derived from an EMBL/GenBank/DDBJ whole genome shotgun (WGS) entry which is preliminary data.</text>
</comment>
<accession>A0A4Q4MKG8</accession>